<dbReference type="GO" id="GO:0031177">
    <property type="term" value="F:phosphopantetheine binding"/>
    <property type="evidence" value="ECO:0007669"/>
    <property type="project" value="TreeGrafter"/>
</dbReference>
<dbReference type="SUPFAM" id="SSF52777">
    <property type="entry name" value="CoA-dependent acyltransferases"/>
    <property type="match status" value="4"/>
</dbReference>
<dbReference type="Gene3D" id="3.30.559.30">
    <property type="entry name" value="Nonribosomal peptide synthetase, condensation domain"/>
    <property type="match status" value="2"/>
</dbReference>
<reference evidence="2" key="1">
    <citation type="submission" date="2021-02" db="EMBL/GenBank/DDBJ databases">
        <authorList>
            <person name="Nowell W R."/>
        </authorList>
    </citation>
    <scope>NUCLEOTIDE SEQUENCE</scope>
</reference>
<gene>
    <name evidence="2" type="ORF">OXD698_LOCUS39704</name>
</gene>
<name>A0A820A754_9BILA</name>
<accession>A0A820A754</accession>
<proteinExistence type="predicted"/>
<sequence>MAADKTFKTETELHNIISDINTNPNLFDLSSGRVFYCQILKQQMKPDESHNKEIITSSDVLIIGFHHVAFDQSTISIFLNDLCNIYNSNKTWLDTEESLQYIDYSVHERLIDMTPSREFWRSQLNGYNQECRLSLPADRHCLYSDQRSGYALTAYISFDNDILTSFLDYASSHQVTPFQLGLATFYAFLFKLTYRQNDLCISCHNANRYRTELQNMVGMFVSTLPHRIQVDSDWSFEDLIEHVREKCLSILEHSHYPLQYILTDSHLKQSNVPFLEIALNFITLSEKSQWSIDTAMLQQLPMQESYGTAKFDFKLTCLYNPTSDDSKLSFCLTCSRDLFDETTAIIVAQRLKHLVDQLFSSKSISNEINPNLTSISKLSLILPAEAQEIKDTVFCRQQNIVNEAPASYAQARILFDQRVRFDPDRPQLAIYNMPFLYRLNKGHTLSIQKLQQALQLIVRQHQSFCTLLNFDAEENSFMQRIAAIDDHNYILYTFIEHTYETQEQLNEIMHNEKCNPHLFDLAQSLVFRCHLVYYKQISSNHLLSDKDVIIFNFHHAVFDYLSMNIFLHDLNQAYTTGQLLYDDNTNLRYLDYAVIEQQMSMIGASTFWLDVLHDCKLDQPLSLPFDRYRLANEQRTQRGTSISFDFNQDLSHQFLNYASSNNISLEHLTFAIYFLFLFKITNGQIDLCLAMNINNNRYRDELKSIIGLFENVIPLRCQLDPHWRFYQLLEHVQEITTNSMKYSYFPLQRILNQHPHISKHAFLDTYLEFLSCAKNNDND</sequence>
<dbReference type="GO" id="GO:0005737">
    <property type="term" value="C:cytoplasm"/>
    <property type="evidence" value="ECO:0007669"/>
    <property type="project" value="TreeGrafter"/>
</dbReference>
<dbReference type="Pfam" id="PF00668">
    <property type="entry name" value="Condensation"/>
    <property type="match status" value="2"/>
</dbReference>
<dbReference type="EMBL" id="CAJOAZ010008246">
    <property type="protein sequence ID" value="CAF4180558.1"/>
    <property type="molecule type" value="Genomic_DNA"/>
</dbReference>
<dbReference type="PANTHER" id="PTHR45527">
    <property type="entry name" value="NONRIBOSOMAL PEPTIDE SYNTHETASE"/>
    <property type="match status" value="1"/>
</dbReference>
<dbReference type="GO" id="GO:0043041">
    <property type="term" value="P:amino acid activation for nonribosomal peptide biosynthetic process"/>
    <property type="evidence" value="ECO:0007669"/>
    <property type="project" value="TreeGrafter"/>
</dbReference>
<dbReference type="Proteomes" id="UP000663844">
    <property type="component" value="Unassembled WGS sequence"/>
</dbReference>
<feature type="non-terminal residue" evidence="2">
    <location>
        <position position="779"/>
    </location>
</feature>
<dbReference type="Gene3D" id="3.30.559.10">
    <property type="entry name" value="Chloramphenicol acetyltransferase-like domain"/>
    <property type="match status" value="2"/>
</dbReference>
<protein>
    <recommendedName>
        <fullName evidence="1">Condensation domain-containing protein</fullName>
    </recommendedName>
</protein>
<dbReference type="GO" id="GO:0044550">
    <property type="term" value="P:secondary metabolite biosynthetic process"/>
    <property type="evidence" value="ECO:0007669"/>
    <property type="project" value="TreeGrafter"/>
</dbReference>
<dbReference type="GO" id="GO:0003824">
    <property type="term" value="F:catalytic activity"/>
    <property type="evidence" value="ECO:0007669"/>
    <property type="project" value="InterPro"/>
</dbReference>
<dbReference type="InterPro" id="IPR001242">
    <property type="entry name" value="Condensation_dom"/>
</dbReference>
<dbReference type="PANTHER" id="PTHR45527:SF1">
    <property type="entry name" value="FATTY ACID SYNTHASE"/>
    <property type="match status" value="1"/>
</dbReference>
<dbReference type="InterPro" id="IPR023213">
    <property type="entry name" value="CAT-like_dom_sf"/>
</dbReference>
<evidence type="ECO:0000313" key="2">
    <source>
        <dbReference type="EMBL" id="CAF4180558.1"/>
    </source>
</evidence>
<feature type="domain" description="Condensation" evidence="1">
    <location>
        <begin position="57"/>
        <end position="360"/>
    </location>
</feature>
<comment type="caution">
    <text evidence="2">The sequence shown here is derived from an EMBL/GenBank/DDBJ whole genome shotgun (WGS) entry which is preliminary data.</text>
</comment>
<evidence type="ECO:0000313" key="3">
    <source>
        <dbReference type="Proteomes" id="UP000663844"/>
    </source>
</evidence>
<dbReference type="AlphaFoldDB" id="A0A820A754"/>
<feature type="domain" description="Condensation" evidence="1">
    <location>
        <begin position="402"/>
        <end position="769"/>
    </location>
</feature>
<organism evidence="2 3">
    <name type="scientific">Adineta steineri</name>
    <dbReference type="NCBI Taxonomy" id="433720"/>
    <lineage>
        <taxon>Eukaryota</taxon>
        <taxon>Metazoa</taxon>
        <taxon>Spiralia</taxon>
        <taxon>Gnathifera</taxon>
        <taxon>Rotifera</taxon>
        <taxon>Eurotatoria</taxon>
        <taxon>Bdelloidea</taxon>
        <taxon>Adinetida</taxon>
        <taxon>Adinetidae</taxon>
        <taxon>Adineta</taxon>
    </lineage>
</organism>
<evidence type="ECO:0000259" key="1">
    <source>
        <dbReference type="Pfam" id="PF00668"/>
    </source>
</evidence>